<comment type="caution">
    <text evidence="2">The sequence shown here is derived from an EMBL/GenBank/DDBJ whole genome shotgun (WGS) entry which is preliminary data.</text>
</comment>
<accession>A0A9D2MSA1</accession>
<dbReference type="AlphaFoldDB" id="A0A9D2MSA1"/>
<evidence type="ECO:0000313" key="3">
    <source>
        <dbReference type="Proteomes" id="UP000886883"/>
    </source>
</evidence>
<sequence length="223" mass="25291">MKAADRIPLEGLYNTRDLGGIEASDGRRIRPHRLIRSGQLFGMTEGDVRVLTEGYGLKTVVDFRTQREKEESPDPALKGVDHLEIPILDELSVGITRDRESEKGMLKLLTERLDSGVDAAAEYMQGLYRSMVKQEYCRRQYRRFFDVLLKQEEGAVLWHCSAGKDRAGVGTAYLLWALGVPDETVYEDYRKVNELTRGGRWKRSFPGSEKGFPTKGSWNVCAV</sequence>
<dbReference type="GO" id="GO:0004721">
    <property type="term" value="F:phosphoprotein phosphatase activity"/>
    <property type="evidence" value="ECO:0007669"/>
    <property type="project" value="InterPro"/>
</dbReference>
<dbReference type="Gene3D" id="3.90.190.10">
    <property type="entry name" value="Protein tyrosine phosphatase superfamily"/>
    <property type="match status" value="1"/>
</dbReference>
<dbReference type="PANTHER" id="PTHR31126">
    <property type="entry name" value="TYROSINE-PROTEIN PHOSPHATASE"/>
    <property type="match status" value="1"/>
</dbReference>
<proteinExistence type="inferred from homology"/>
<gene>
    <name evidence="2" type="ORF">H9763_10890</name>
</gene>
<dbReference type="Pfam" id="PF13350">
    <property type="entry name" value="Y_phosphatase3"/>
    <property type="match status" value="1"/>
</dbReference>
<dbReference type="PANTHER" id="PTHR31126:SF1">
    <property type="entry name" value="TYROSINE SPECIFIC PROTEIN PHOSPHATASES DOMAIN-CONTAINING PROTEIN"/>
    <property type="match status" value="1"/>
</dbReference>
<organism evidence="2 3">
    <name type="scientific">Candidatus Eisenbergiella merdigallinarum</name>
    <dbReference type="NCBI Taxonomy" id="2838552"/>
    <lineage>
        <taxon>Bacteria</taxon>
        <taxon>Bacillati</taxon>
        <taxon>Bacillota</taxon>
        <taxon>Clostridia</taxon>
        <taxon>Lachnospirales</taxon>
        <taxon>Lachnospiraceae</taxon>
        <taxon>Eisenbergiella</taxon>
    </lineage>
</organism>
<reference evidence="2" key="2">
    <citation type="submission" date="2021-04" db="EMBL/GenBank/DDBJ databases">
        <authorList>
            <person name="Gilroy R."/>
        </authorList>
    </citation>
    <scope>NUCLEOTIDE SEQUENCE</scope>
    <source>
        <strain evidence="2">USAMLcec3-2134</strain>
    </source>
</reference>
<dbReference type="EMBL" id="DWXE01000040">
    <property type="protein sequence ID" value="HJB91952.1"/>
    <property type="molecule type" value="Genomic_DNA"/>
</dbReference>
<protein>
    <submittedName>
        <fullName evidence="2">Tyrosine-protein phosphatase</fullName>
    </submittedName>
</protein>
<comment type="similarity">
    <text evidence="1">Belongs to the protein-tyrosine phosphatase family.</text>
</comment>
<name>A0A9D2MSA1_9FIRM</name>
<evidence type="ECO:0000313" key="2">
    <source>
        <dbReference type="EMBL" id="HJB91952.1"/>
    </source>
</evidence>
<dbReference type="InterPro" id="IPR029021">
    <property type="entry name" value="Prot-tyrosine_phosphatase-like"/>
</dbReference>
<dbReference type="SUPFAM" id="SSF52799">
    <property type="entry name" value="(Phosphotyrosine protein) phosphatases II"/>
    <property type="match status" value="1"/>
</dbReference>
<reference evidence="2" key="1">
    <citation type="journal article" date="2021" name="PeerJ">
        <title>Extensive microbial diversity within the chicken gut microbiome revealed by metagenomics and culture.</title>
        <authorList>
            <person name="Gilroy R."/>
            <person name="Ravi A."/>
            <person name="Getino M."/>
            <person name="Pursley I."/>
            <person name="Horton D.L."/>
            <person name="Alikhan N.F."/>
            <person name="Baker D."/>
            <person name="Gharbi K."/>
            <person name="Hall N."/>
            <person name="Watson M."/>
            <person name="Adriaenssens E.M."/>
            <person name="Foster-Nyarko E."/>
            <person name="Jarju S."/>
            <person name="Secka A."/>
            <person name="Antonio M."/>
            <person name="Oren A."/>
            <person name="Chaudhuri R.R."/>
            <person name="La Ragione R."/>
            <person name="Hildebrand F."/>
            <person name="Pallen M.J."/>
        </authorList>
    </citation>
    <scope>NUCLEOTIDE SEQUENCE</scope>
    <source>
        <strain evidence="2">USAMLcec3-2134</strain>
    </source>
</reference>
<evidence type="ECO:0000256" key="1">
    <source>
        <dbReference type="ARBA" id="ARBA00009580"/>
    </source>
</evidence>
<dbReference type="InterPro" id="IPR026893">
    <property type="entry name" value="Tyr/Ser_Pase_IphP-type"/>
</dbReference>
<dbReference type="Proteomes" id="UP000886883">
    <property type="component" value="Unassembled WGS sequence"/>
</dbReference>